<dbReference type="PANTHER" id="PTHR33112:SF9">
    <property type="entry name" value="HETEROKARYON INCOMPATIBILITY DOMAIN-CONTAINING PROTEIN"/>
    <property type="match status" value="1"/>
</dbReference>
<dbReference type="Pfam" id="PF06985">
    <property type="entry name" value="HET"/>
    <property type="match status" value="1"/>
</dbReference>
<organism evidence="2 3">
    <name type="scientific">Fusarium redolens</name>
    <dbReference type="NCBI Taxonomy" id="48865"/>
    <lineage>
        <taxon>Eukaryota</taxon>
        <taxon>Fungi</taxon>
        <taxon>Dikarya</taxon>
        <taxon>Ascomycota</taxon>
        <taxon>Pezizomycotina</taxon>
        <taxon>Sordariomycetes</taxon>
        <taxon>Hypocreomycetidae</taxon>
        <taxon>Hypocreales</taxon>
        <taxon>Nectriaceae</taxon>
        <taxon>Fusarium</taxon>
        <taxon>Fusarium redolens species complex</taxon>
    </lineage>
</organism>
<feature type="domain" description="Heterokaryon incompatibility" evidence="1">
    <location>
        <begin position="8"/>
        <end position="106"/>
    </location>
</feature>
<evidence type="ECO:0000313" key="2">
    <source>
        <dbReference type="EMBL" id="KAH7234651.1"/>
    </source>
</evidence>
<dbReference type="OrthoDB" id="5362512at2759"/>
<comment type="caution">
    <text evidence="2">The sequence shown here is derived from an EMBL/GenBank/DDBJ whole genome shotgun (WGS) entry which is preliminary data.</text>
</comment>
<dbReference type="RefSeq" id="XP_046044416.1">
    <property type="nucleotide sequence ID" value="XM_046186200.1"/>
</dbReference>
<dbReference type="PANTHER" id="PTHR33112">
    <property type="entry name" value="DOMAIN PROTEIN, PUTATIVE-RELATED"/>
    <property type="match status" value="1"/>
</dbReference>
<protein>
    <submittedName>
        <fullName evidence="2">Heterokaryon incompatibility protein-domain-containing protein</fullName>
    </submittedName>
</protein>
<gene>
    <name evidence="2" type="ORF">BKA55DRAFT_482152</name>
</gene>
<keyword evidence="3" id="KW-1185">Reference proteome</keyword>
<dbReference type="EMBL" id="JAGMUX010000017">
    <property type="protein sequence ID" value="KAH7234651.1"/>
    <property type="molecule type" value="Genomic_DNA"/>
</dbReference>
<sequence length="269" mass="30976">TKGEIGRYVALSHCWGRNPVVRTLRANIRDHKENIPWPSLSKTFQDAIIFTWRLGFHYLWIDSLCIIQDDPDDWAEQASRMAQVFSNAQLTIAASRAADGAGGCFTRYASEPFTLIKHGLTRAPLLQRAWVLQEQVLSPRLLHFACGELYWECVSHVACECRGWEQRAESLQSETRLRKAHGRLDFEAYRTLVEQYMDLDITNDADRLPALSGITFGRPHDEYLAGMWRSMLIESLHWSPSRRGAERRAYRPAIYRAPSWSWASIEGHI</sequence>
<dbReference type="AlphaFoldDB" id="A0A9P9G960"/>
<proteinExistence type="predicted"/>
<evidence type="ECO:0000259" key="1">
    <source>
        <dbReference type="Pfam" id="PF06985"/>
    </source>
</evidence>
<dbReference type="Proteomes" id="UP000720189">
    <property type="component" value="Unassembled WGS sequence"/>
</dbReference>
<reference evidence="2" key="1">
    <citation type="journal article" date="2021" name="Nat. Commun.">
        <title>Genetic determinants of endophytism in the Arabidopsis root mycobiome.</title>
        <authorList>
            <person name="Mesny F."/>
            <person name="Miyauchi S."/>
            <person name="Thiergart T."/>
            <person name="Pickel B."/>
            <person name="Atanasova L."/>
            <person name="Karlsson M."/>
            <person name="Huettel B."/>
            <person name="Barry K.W."/>
            <person name="Haridas S."/>
            <person name="Chen C."/>
            <person name="Bauer D."/>
            <person name="Andreopoulos W."/>
            <person name="Pangilinan J."/>
            <person name="LaButti K."/>
            <person name="Riley R."/>
            <person name="Lipzen A."/>
            <person name="Clum A."/>
            <person name="Drula E."/>
            <person name="Henrissat B."/>
            <person name="Kohler A."/>
            <person name="Grigoriev I.V."/>
            <person name="Martin F.M."/>
            <person name="Hacquard S."/>
        </authorList>
    </citation>
    <scope>NUCLEOTIDE SEQUENCE</scope>
    <source>
        <strain evidence="2">MPI-CAGE-AT-0023</strain>
    </source>
</reference>
<name>A0A9P9G960_FUSRE</name>
<dbReference type="GeneID" id="70216154"/>
<dbReference type="InterPro" id="IPR010730">
    <property type="entry name" value="HET"/>
</dbReference>
<evidence type="ECO:0000313" key="3">
    <source>
        <dbReference type="Proteomes" id="UP000720189"/>
    </source>
</evidence>
<feature type="non-terminal residue" evidence="2">
    <location>
        <position position="1"/>
    </location>
</feature>
<accession>A0A9P9G960</accession>
<feature type="non-terminal residue" evidence="2">
    <location>
        <position position="269"/>
    </location>
</feature>